<comment type="caution">
    <text evidence="2">The sequence shown here is derived from an EMBL/GenBank/DDBJ whole genome shotgun (WGS) entry which is preliminary data.</text>
</comment>
<protein>
    <submittedName>
        <fullName evidence="2">Uncharacterized protein</fullName>
    </submittedName>
</protein>
<evidence type="ECO:0000313" key="2">
    <source>
        <dbReference type="EMBL" id="KAK4184657.1"/>
    </source>
</evidence>
<gene>
    <name evidence="2" type="ORF">QBC35DRAFT_539727</name>
</gene>
<feature type="chain" id="PRO_5042968947" evidence="1">
    <location>
        <begin position="22"/>
        <end position="295"/>
    </location>
</feature>
<keyword evidence="1" id="KW-0732">Signal</keyword>
<keyword evidence="3" id="KW-1185">Reference proteome</keyword>
<feature type="signal peptide" evidence="1">
    <location>
        <begin position="1"/>
        <end position="21"/>
    </location>
</feature>
<dbReference type="AlphaFoldDB" id="A0AAN7AG55"/>
<reference evidence="2" key="2">
    <citation type="submission" date="2023-05" db="EMBL/GenBank/DDBJ databases">
        <authorList>
            <consortium name="Lawrence Berkeley National Laboratory"/>
            <person name="Steindorff A."/>
            <person name="Hensen N."/>
            <person name="Bonometti L."/>
            <person name="Westerberg I."/>
            <person name="Brannstrom I.O."/>
            <person name="Guillou S."/>
            <person name="Cros-Aarteil S."/>
            <person name="Calhoun S."/>
            <person name="Haridas S."/>
            <person name="Kuo A."/>
            <person name="Mondo S."/>
            <person name="Pangilinan J."/>
            <person name="Riley R."/>
            <person name="Labutti K."/>
            <person name="Andreopoulos B."/>
            <person name="Lipzen A."/>
            <person name="Chen C."/>
            <person name="Yanf M."/>
            <person name="Daum C."/>
            <person name="Ng V."/>
            <person name="Clum A."/>
            <person name="Ohm R."/>
            <person name="Martin F."/>
            <person name="Silar P."/>
            <person name="Natvig D."/>
            <person name="Lalanne C."/>
            <person name="Gautier V."/>
            <person name="Ament-Velasquez S.L."/>
            <person name="Kruys A."/>
            <person name="Hutchinson M.I."/>
            <person name="Powell A.J."/>
            <person name="Barry K."/>
            <person name="Miller A.N."/>
            <person name="Grigoriev I.V."/>
            <person name="Debuchy R."/>
            <person name="Gladieux P."/>
            <person name="Thoren M.H."/>
            <person name="Johannesson H."/>
        </authorList>
    </citation>
    <scope>NUCLEOTIDE SEQUENCE</scope>
    <source>
        <strain evidence="2">PSN309</strain>
    </source>
</reference>
<organism evidence="2 3">
    <name type="scientific">Podospora australis</name>
    <dbReference type="NCBI Taxonomy" id="1536484"/>
    <lineage>
        <taxon>Eukaryota</taxon>
        <taxon>Fungi</taxon>
        <taxon>Dikarya</taxon>
        <taxon>Ascomycota</taxon>
        <taxon>Pezizomycotina</taxon>
        <taxon>Sordariomycetes</taxon>
        <taxon>Sordariomycetidae</taxon>
        <taxon>Sordariales</taxon>
        <taxon>Podosporaceae</taxon>
        <taxon>Podospora</taxon>
    </lineage>
</organism>
<sequence length="295" mass="31884">MSPAKSTLAAALLALTLPANASPPRYPGFPHHHEDCCPCPGSPSFPRRATVTVTVPAPAETVTVTAPAIPYLRLPPPAETVTVTLSPPPPEIHTVTIQPLGGQRPNFPHWGSPHPPAAETVTITPSASSRPTYYFTALLSTLTLTYSPPSISPHAPSQVPPDAPIIVTITASLDHPTVTPITSVSSEEQHSTVTVTVPPAREPESSSNPPPPAWNKPYSYRVSTTSLSCSVIIFKLNDHLHIVNIIKLNFRLGINILLDLHNHSHQQLDFLITFLVFLINPFNLHKFNNHNPQPT</sequence>
<proteinExistence type="predicted"/>
<dbReference type="Proteomes" id="UP001302126">
    <property type="component" value="Unassembled WGS sequence"/>
</dbReference>
<reference evidence="2" key="1">
    <citation type="journal article" date="2023" name="Mol. Phylogenet. Evol.">
        <title>Genome-scale phylogeny and comparative genomics of the fungal order Sordariales.</title>
        <authorList>
            <person name="Hensen N."/>
            <person name="Bonometti L."/>
            <person name="Westerberg I."/>
            <person name="Brannstrom I.O."/>
            <person name="Guillou S."/>
            <person name="Cros-Aarteil S."/>
            <person name="Calhoun S."/>
            <person name="Haridas S."/>
            <person name="Kuo A."/>
            <person name="Mondo S."/>
            <person name="Pangilinan J."/>
            <person name="Riley R."/>
            <person name="LaButti K."/>
            <person name="Andreopoulos B."/>
            <person name="Lipzen A."/>
            <person name="Chen C."/>
            <person name="Yan M."/>
            <person name="Daum C."/>
            <person name="Ng V."/>
            <person name="Clum A."/>
            <person name="Steindorff A."/>
            <person name="Ohm R.A."/>
            <person name="Martin F."/>
            <person name="Silar P."/>
            <person name="Natvig D.O."/>
            <person name="Lalanne C."/>
            <person name="Gautier V."/>
            <person name="Ament-Velasquez S.L."/>
            <person name="Kruys A."/>
            <person name="Hutchinson M.I."/>
            <person name="Powell A.J."/>
            <person name="Barry K."/>
            <person name="Miller A.N."/>
            <person name="Grigoriev I.V."/>
            <person name="Debuchy R."/>
            <person name="Gladieux P."/>
            <person name="Hiltunen Thoren M."/>
            <person name="Johannesson H."/>
        </authorList>
    </citation>
    <scope>NUCLEOTIDE SEQUENCE</scope>
    <source>
        <strain evidence="2">PSN309</strain>
    </source>
</reference>
<dbReference type="EMBL" id="MU864479">
    <property type="protein sequence ID" value="KAK4184657.1"/>
    <property type="molecule type" value="Genomic_DNA"/>
</dbReference>
<accession>A0AAN7AG55</accession>
<name>A0AAN7AG55_9PEZI</name>
<evidence type="ECO:0000256" key="1">
    <source>
        <dbReference type="SAM" id="SignalP"/>
    </source>
</evidence>
<evidence type="ECO:0000313" key="3">
    <source>
        <dbReference type="Proteomes" id="UP001302126"/>
    </source>
</evidence>